<name>A0ABR8D911_9NOST</name>
<proteinExistence type="predicted"/>
<evidence type="ECO:0000313" key="3">
    <source>
        <dbReference type="Proteomes" id="UP000661112"/>
    </source>
</evidence>
<comment type="caution">
    <text evidence="2">The sequence shown here is derived from an EMBL/GenBank/DDBJ whole genome shotgun (WGS) entry which is preliminary data.</text>
</comment>
<keyword evidence="3" id="KW-1185">Reference proteome</keyword>
<dbReference type="EMBL" id="JACJSG010000035">
    <property type="protein sequence ID" value="MBD2503412.1"/>
    <property type="molecule type" value="Genomic_DNA"/>
</dbReference>
<accession>A0ABR8D911</accession>
<protein>
    <submittedName>
        <fullName evidence="2">Uncharacterized protein</fullName>
    </submittedName>
</protein>
<organism evidence="2 3">
    <name type="scientific">Anabaena azotica FACHB-119</name>
    <dbReference type="NCBI Taxonomy" id="947527"/>
    <lineage>
        <taxon>Bacteria</taxon>
        <taxon>Bacillati</taxon>
        <taxon>Cyanobacteriota</taxon>
        <taxon>Cyanophyceae</taxon>
        <taxon>Nostocales</taxon>
        <taxon>Nostocaceae</taxon>
        <taxon>Anabaena</taxon>
        <taxon>Anabaena azotica</taxon>
    </lineage>
</organism>
<feature type="compositionally biased region" description="Low complexity" evidence="1">
    <location>
        <begin position="1"/>
        <end position="17"/>
    </location>
</feature>
<reference evidence="2 3" key="1">
    <citation type="journal article" date="2020" name="ISME J.">
        <title>Comparative genomics reveals insights into cyanobacterial evolution and habitat adaptation.</title>
        <authorList>
            <person name="Chen M.Y."/>
            <person name="Teng W.K."/>
            <person name="Zhao L."/>
            <person name="Hu C.X."/>
            <person name="Zhou Y.K."/>
            <person name="Han B.P."/>
            <person name="Song L.R."/>
            <person name="Shu W.S."/>
        </authorList>
    </citation>
    <scope>NUCLEOTIDE SEQUENCE [LARGE SCALE GENOMIC DNA]</scope>
    <source>
        <strain evidence="2 3">FACHB-119</strain>
    </source>
</reference>
<dbReference type="RefSeq" id="WP_190476273.1">
    <property type="nucleotide sequence ID" value="NZ_JACJSG010000035.1"/>
</dbReference>
<feature type="region of interest" description="Disordered" evidence="1">
    <location>
        <begin position="1"/>
        <end position="20"/>
    </location>
</feature>
<dbReference type="Proteomes" id="UP000661112">
    <property type="component" value="Unassembled WGS sequence"/>
</dbReference>
<sequence length="108" mass="12021">MGKGGITSTTWTSGSTWEHGDTTTIRVPVALKADVMAYARAKDKGEALLHGNSKEIILGAIAAYTELRKRDRHPNQHNKELDTNARTWDELRKFAKLLAEQPHLLGLE</sequence>
<evidence type="ECO:0000313" key="2">
    <source>
        <dbReference type="EMBL" id="MBD2503412.1"/>
    </source>
</evidence>
<gene>
    <name evidence="2" type="ORF">H6G83_22880</name>
</gene>
<evidence type="ECO:0000256" key="1">
    <source>
        <dbReference type="SAM" id="MobiDB-lite"/>
    </source>
</evidence>